<organism evidence="1">
    <name type="scientific">marine sediment metagenome</name>
    <dbReference type="NCBI Taxonomy" id="412755"/>
    <lineage>
        <taxon>unclassified sequences</taxon>
        <taxon>metagenomes</taxon>
        <taxon>ecological metagenomes</taxon>
    </lineage>
</organism>
<accession>A0A0F9FX71</accession>
<dbReference type="EMBL" id="LAZR01022163">
    <property type="protein sequence ID" value="KKL82821.1"/>
    <property type="molecule type" value="Genomic_DNA"/>
</dbReference>
<dbReference type="Pfam" id="PF03592">
    <property type="entry name" value="Terminase_2"/>
    <property type="match status" value="1"/>
</dbReference>
<dbReference type="InterPro" id="IPR005335">
    <property type="entry name" value="Terminase_ssu"/>
</dbReference>
<dbReference type="GO" id="GO:0051276">
    <property type="term" value="P:chromosome organization"/>
    <property type="evidence" value="ECO:0007669"/>
    <property type="project" value="InterPro"/>
</dbReference>
<dbReference type="Gene3D" id="1.10.10.1400">
    <property type="entry name" value="Terminase, small subunit, N-terminal DNA-binding domain, HTH motif"/>
    <property type="match status" value="1"/>
</dbReference>
<comment type="caution">
    <text evidence="1">The sequence shown here is derived from an EMBL/GenBank/DDBJ whole genome shotgun (WGS) entry which is preliminary data.</text>
</comment>
<name>A0A0F9FX71_9ZZZZ</name>
<feature type="non-terminal residue" evidence="1">
    <location>
        <position position="1"/>
    </location>
</feature>
<evidence type="ECO:0000313" key="1">
    <source>
        <dbReference type="EMBL" id="KKL82821.1"/>
    </source>
</evidence>
<protein>
    <submittedName>
        <fullName evidence="1">Uncharacterized protein</fullName>
    </submittedName>
</protein>
<gene>
    <name evidence="1" type="ORF">LCGC14_1980870</name>
</gene>
<sequence length="132" mass="14753">GLGRPMVQLSQSNETFCQRLFVTGDQPQSYLDAGHECKDLLVASAAATRLLKNVKIQERMAELNERVAKGTVATVQERKEILTTIARDKSPERTRAIQELNKMDGAYAPEQLEVLAVVQTHITGYKRVERKG</sequence>
<dbReference type="InterPro" id="IPR038713">
    <property type="entry name" value="Terminase_Gp1_N_sf"/>
</dbReference>
<proteinExistence type="predicted"/>
<dbReference type="AlphaFoldDB" id="A0A0F9FX71"/>
<reference evidence="1" key="1">
    <citation type="journal article" date="2015" name="Nature">
        <title>Complex archaea that bridge the gap between prokaryotes and eukaryotes.</title>
        <authorList>
            <person name="Spang A."/>
            <person name="Saw J.H."/>
            <person name="Jorgensen S.L."/>
            <person name="Zaremba-Niedzwiedzka K."/>
            <person name="Martijn J."/>
            <person name="Lind A.E."/>
            <person name="van Eijk R."/>
            <person name="Schleper C."/>
            <person name="Guy L."/>
            <person name="Ettema T.J."/>
        </authorList>
    </citation>
    <scope>NUCLEOTIDE SEQUENCE</scope>
</reference>